<feature type="transmembrane region" description="Helical" evidence="1">
    <location>
        <begin position="40"/>
        <end position="61"/>
    </location>
</feature>
<gene>
    <name evidence="2" type="ORF">FB45DRAFT_944418</name>
</gene>
<keyword evidence="3" id="KW-1185">Reference proteome</keyword>
<name>A0AAD7B3F0_9AGAR</name>
<evidence type="ECO:0000256" key="1">
    <source>
        <dbReference type="SAM" id="Phobius"/>
    </source>
</evidence>
<protein>
    <submittedName>
        <fullName evidence="2">Uncharacterized protein</fullName>
    </submittedName>
</protein>
<feature type="transmembrane region" description="Helical" evidence="1">
    <location>
        <begin position="171"/>
        <end position="193"/>
    </location>
</feature>
<comment type="caution">
    <text evidence="2">The sequence shown here is derived from an EMBL/GenBank/DDBJ whole genome shotgun (WGS) entry which is preliminary data.</text>
</comment>
<accession>A0AAD7B3F0</accession>
<feature type="transmembrane region" description="Helical" evidence="1">
    <location>
        <begin position="7"/>
        <end position="28"/>
    </location>
</feature>
<keyword evidence="1" id="KW-1133">Transmembrane helix</keyword>
<proteinExistence type="predicted"/>
<evidence type="ECO:0000313" key="2">
    <source>
        <dbReference type="EMBL" id="KAJ7609422.1"/>
    </source>
</evidence>
<sequence>MGWRGFLGVVAYIALLVILHFSITTFARTHHDTFMAMYPTAMWVLGKLAKATLLAGIFLIAHVTQKVRTGQWTFTPLWAARPGDTVPTPRELESGHGCDLTEAPVDDPKAPIAPIPTVTPAAQDPAQTLFMSIYSFVAFILFLFAMGSYLMIALGVVSLKDKSLVDNVLSFGWAMLEGLEVLFVGVMCVYVGMRVRMLCVRGQ</sequence>
<dbReference type="Proteomes" id="UP001221142">
    <property type="component" value="Unassembled WGS sequence"/>
</dbReference>
<keyword evidence="1" id="KW-0472">Membrane</keyword>
<dbReference type="EMBL" id="JARKIF010000040">
    <property type="protein sequence ID" value="KAJ7609422.1"/>
    <property type="molecule type" value="Genomic_DNA"/>
</dbReference>
<keyword evidence="1" id="KW-0812">Transmembrane</keyword>
<organism evidence="2 3">
    <name type="scientific">Roridomyces roridus</name>
    <dbReference type="NCBI Taxonomy" id="1738132"/>
    <lineage>
        <taxon>Eukaryota</taxon>
        <taxon>Fungi</taxon>
        <taxon>Dikarya</taxon>
        <taxon>Basidiomycota</taxon>
        <taxon>Agaricomycotina</taxon>
        <taxon>Agaricomycetes</taxon>
        <taxon>Agaricomycetidae</taxon>
        <taxon>Agaricales</taxon>
        <taxon>Marasmiineae</taxon>
        <taxon>Mycenaceae</taxon>
        <taxon>Roridomyces</taxon>
    </lineage>
</organism>
<feature type="transmembrane region" description="Helical" evidence="1">
    <location>
        <begin position="133"/>
        <end position="159"/>
    </location>
</feature>
<dbReference type="AlphaFoldDB" id="A0AAD7B3F0"/>
<evidence type="ECO:0000313" key="3">
    <source>
        <dbReference type="Proteomes" id="UP001221142"/>
    </source>
</evidence>
<reference evidence="2" key="1">
    <citation type="submission" date="2023-03" db="EMBL/GenBank/DDBJ databases">
        <title>Massive genome expansion in bonnet fungi (Mycena s.s.) driven by repeated elements and novel gene families across ecological guilds.</title>
        <authorList>
            <consortium name="Lawrence Berkeley National Laboratory"/>
            <person name="Harder C.B."/>
            <person name="Miyauchi S."/>
            <person name="Viragh M."/>
            <person name="Kuo A."/>
            <person name="Thoen E."/>
            <person name="Andreopoulos B."/>
            <person name="Lu D."/>
            <person name="Skrede I."/>
            <person name="Drula E."/>
            <person name="Henrissat B."/>
            <person name="Morin E."/>
            <person name="Kohler A."/>
            <person name="Barry K."/>
            <person name="LaButti K."/>
            <person name="Morin E."/>
            <person name="Salamov A."/>
            <person name="Lipzen A."/>
            <person name="Mereny Z."/>
            <person name="Hegedus B."/>
            <person name="Baldrian P."/>
            <person name="Stursova M."/>
            <person name="Weitz H."/>
            <person name="Taylor A."/>
            <person name="Grigoriev I.V."/>
            <person name="Nagy L.G."/>
            <person name="Martin F."/>
            <person name="Kauserud H."/>
        </authorList>
    </citation>
    <scope>NUCLEOTIDE SEQUENCE</scope>
    <source>
        <strain evidence="2">9284</strain>
    </source>
</reference>